<dbReference type="Proteomes" id="UP000295818">
    <property type="component" value="Unassembled WGS sequence"/>
</dbReference>
<comment type="caution">
    <text evidence="1">The sequence shown here is derived from an EMBL/GenBank/DDBJ whole genome shotgun (WGS) entry which is preliminary data.</text>
</comment>
<dbReference type="RefSeq" id="WP_132187168.1">
    <property type="nucleotide sequence ID" value="NZ_SLWM01000001.1"/>
</dbReference>
<protein>
    <submittedName>
        <fullName evidence="1">Uncharacterized protein</fullName>
    </submittedName>
</protein>
<proteinExistence type="predicted"/>
<dbReference type="EMBL" id="SLWM01000001">
    <property type="protein sequence ID" value="TCO31851.1"/>
    <property type="molecule type" value="Genomic_DNA"/>
</dbReference>
<evidence type="ECO:0000313" key="2">
    <source>
        <dbReference type="Proteomes" id="UP000295818"/>
    </source>
</evidence>
<evidence type="ECO:0000313" key="1">
    <source>
        <dbReference type="EMBL" id="TCO31851.1"/>
    </source>
</evidence>
<sequence length="76" mass="8016">MDLAEFYARVDRLIAALHAAGHDAAAVDVETALRGGATSGEILGRLSLALPVATESAPDLAHEIEELTVWAKHAIR</sequence>
<gene>
    <name evidence="1" type="ORF">EV644_101494</name>
</gene>
<organism evidence="1 2">
    <name type="scientific">Kribbella orskensis</name>
    <dbReference type="NCBI Taxonomy" id="2512216"/>
    <lineage>
        <taxon>Bacteria</taxon>
        <taxon>Bacillati</taxon>
        <taxon>Actinomycetota</taxon>
        <taxon>Actinomycetes</taxon>
        <taxon>Propionibacteriales</taxon>
        <taxon>Kribbellaceae</taxon>
        <taxon>Kribbella</taxon>
    </lineage>
</organism>
<name>A0ABY2BUK9_9ACTN</name>
<reference evidence="1 2" key="1">
    <citation type="journal article" date="2015" name="Stand. Genomic Sci.">
        <title>Genomic Encyclopedia of Bacterial and Archaeal Type Strains, Phase III: the genomes of soil and plant-associated and newly described type strains.</title>
        <authorList>
            <person name="Whitman W.B."/>
            <person name="Woyke T."/>
            <person name="Klenk H.P."/>
            <person name="Zhou Y."/>
            <person name="Lilburn T.G."/>
            <person name="Beck B.J."/>
            <person name="De Vos P."/>
            <person name="Vandamme P."/>
            <person name="Eisen J.A."/>
            <person name="Garrity G."/>
            <person name="Hugenholtz P."/>
            <person name="Kyrpides N.C."/>
        </authorList>
    </citation>
    <scope>NUCLEOTIDE SEQUENCE [LARGE SCALE GENOMIC DNA]</scope>
    <source>
        <strain evidence="1 2">VKM Ac-2538</strain>
    </source>
</reference>
<accession>A0ABY2BUK9</accession>
<keyword evidence="2" id="KW-1185">Reference proteome</keyword>